<dbReference type="EMBL" id="CP012033">
    <property type="protein sequence ID" value="AKP65313.1"/>
    <property type="molecule type" value="Genomic_DNA"/>
</dbReference>
<dbReference type="InterPro" id="IPR036165">
    <property type="entry name" value="YefM-like_sf"/>
</dbReference>
<reference evidence="2 3" key="1">
    <citation type="submission" date="2015-07" db="EMBL/GenBank/DDBJ databases">
        <title>Lactobacillus korensis/26-25/ whole genome sequencing.</title>
        <authorList>
            <person name="Kim M.K."/>
            <person name="Im W.-T."/>
            <person name="Srinivasan S."/>
            <person name="Lee J.-J."/>
        </authorList>
    </citation>
    <scope>NUCLEOTIDE SEQUENCE [LARGE SCALE GENOMIC DNA]</scope>
    <source>
        <strain evidence="2 3">26-25</strain>
    </source>
</reference>
<dbReference type="AlphaFoldDB" id="A0AAC8UW32"/>
<dbReference type="Proteomes" id="UP000036000">
    <property type="component" value="Chromosome"/>
</dbReference>
<accession>A0AAC8UW32</accession>
<sequence>MMNAETNSAQDLDSLLKEVRPRNPIILTDSEQNKYAVIGLAEYNDYIELKKKEILEDIKRDMVHATESGYISNEDVKKKFGLK</sequence>
<dbReference type="SUPFAM" id="SSF143120">
    <property type="entry name" value="YefM-like"/>
    <property type="match status" value="1"/>
</dbReference>
<evidence type="ECO:0000256" key="1">
    <source>
        <dbReference type="ARBA" id="ARBA00009981"/>
    </source>
</evidence>
<keyword evidence="3" id="KW-1185">Reference proteome</keyword>
<evidence type="ECO:0008006" key="4">
    <source>
        <dbReference type="Google" id="ProtNLM"/>
    </source>
</evidence>
<comment type="similarity">
    <text evidence="1">Belongs to the phD/YefM antitoxin family.</text>
</comment>
<proteinExistence type="inferred from homology"/>
<gene>
    <name evidence="2" type="ORF">ABN16_10055</name>
</gene>
<dbReference type="KEGG" id="lko:ABN16_10055"/>
<name>A0AAC8UW32_9LACO</name>
<evidence type="ECO:0000313" key="2">
    <source>
        <dbReference type="EMBL" id="AKP65313.1"/>
    </source>
</evidence>
<evidence type="ECO:0000313" key="3">
    <source>
        <dbReference type="Proteomes" id="UP000036000"/>
    </source>
</evidence>
<dbReference type="RefSeq" id="WP_048735568.1">
    <property type="nucleotide sequence ID" value="NZ_CP012033.1"/>
</dbReference>
<protein>
    <recommendedName>
        <fullName evidence="4">Prevent-host-death protein</fullName>
    </recommendedName>
</protein>
<organism evidence="2 3">
    <name type="scientific">Levilactobacillus koreensis</name>
    <dbReference type="NCBI Taxonomy" id="637971"/>
    <lineage>
        <taxon>Bacteria</taxon>
        <taxon>Bacillati</taxon>
        <taxon>Bacillota</taxon>
        <taxon>Bacilli</taxon>
        <taxon>Lactobacillales</taxon>
        <taxon>Lactobacillaceae</taxon>
        <taxon>Levilactobacillus</taxon>
    </lineage>
</organism>